<dbReference type="SUPFAM" id="SSF51445">
    <property type="entry name" value="(Trans)glycosidases"/>
    <property type="match status" value="1"/>
</dbReference>
<protein>
    <recommendedName>
        <fullName evidence="4">Alpha-galactosidase</fullName>
    </recommendedName>
</protein>
<evidence type="ECO:0000313" key="3">
    <source>
        <dbReference type="Proteomes" id="UP000644010"/>
    </source>
</evidence>
<keyword evidence="1" id="KW-0732">Signal</keyword>
<comment type="caution">
    <text evidence="2">The sequence shown here is derived from an EMBL/GenBank/DDBJ whole genome shotgun (WGS) entry which is preliminary data.</text>
</comment>
<evidence type="ECO:0008006" key="4">
    <source>
        <dbReference type="Google" id="ProtNLM"/>
    </source>
</evidence>
<gene>
    <name evidence="2" type="ORF">H8S77_16990</name>
</gene>
<name>A0ABR7E479_9BACT</name>
<feature type="chain" id="PRO_5046385308" description="Alpha-galactosidase" evidence="1">
    <location>
        <begin position="23"/>
        <end position="689"/>
    </location>
</feature>
<dbReference type="RefSeq" id="WP_186960443.1">
    <property type="nucleotide sequence ID" value="NZ_JACOOI010000020.1"/>
</dbReference>
<feature type="signal peptide" evidence="1">
    <location>
        <begin position="1"/>
        <end position="22"/>
    </location>
</feature>
<dbReference type="EMBL" id="JACOOI010000020">
    <property type="protein sequence ID" value="MBC5644577.1"/>
    <property type="molecule type" value="Genomic_DNA"/>
</dbReference>
<evidence type="ECO:0000256" key="1">
    <source>
        <dbReference type="SAM" id="SignalP"/>
    </source>
</evidence>
<sequence length="689" mass="79298">MKKNLVIVSGVILSLLSGGITAQTLPDGYSKKLKGAKVSVVGDTLIASTGKIERKWCWNKTGLKTISIKDLSLNQEWGKERPEITCDWNLPGAINPNSQATFVSLEARKSDDDGFINPHLELITHLRYDSARLEIQHVVWVFPDAPGIRTQLRVKAMDGFNPEGLPEKETTRNYFGHTLSVPSGQTEYVPLDFSVKNERLYWGYYNNPGSRHDQSRDMLKEERVVGYPVFQDEDINWASGVGVDYDGNGVCVVKESHKCVNQQGHNTGSFYAGPKGLSVTGWGLQPKEIVTDRFRECWATWTIVYEGGNDGMQLALKRFDRARYPVFPERDIMIINDTWGPADPGGAQFAKEDYLLKEIPLLADLGVDVLRIDDGWQINPWGGEKEVFLPSYPDQWKNIKAACEKNKVDLGLWIAIRRAKQKDLLWNLEDANVVTWKVDFDHLNNREAFENRFKNIREIMKRRWMKTQFSFCPEYDDPRYGWYYAKEYGSIYFQNIQEALPEHLIMVPYHVLRQHWLMSKYFNSNKLQVLLQNPKRVDTRYSDADKHGHGYCFAMGLPFIPVFFQSAQYLDEAGRQELKSLIALYKEHRKEMFDCYSFPIGETPTNEAWAGFQFINDKQDGGYFLLFRELHNQQPAHEIRLKFLAGKKLGITDIRTGKTFTKQVSPDGMLEFEIGSPADYSYLKYKVLE</sequence>
<dbReference type="Gene3D" id="3.20.20.70">
    <property type="entry name" value="Aldolase class I"/>
    <property type="match status" value="1"/>
</dbReference>
<dbReference type="InterPro" id="IPR017853">
    <property type="entry name" value="GH"/>
</dbReference>
<organism evidence="2 3">
    <name type="scientific">Parabacteroides segnis</name>
    <dbReference type="NCBI Taxonomy" id="2763058"/>
    <lineage>
        <taxon>Bacteria</taxon>
        <taxon>Pseudomonadati</taxon>
        <taxon>Bacteroidota</taxon>
        <taxon>Bacteroidia</taxon>
        <taxon>Bacteroidales</taxon>
        <taxon>Tannerellaceae</taxon>
        <taxon>Parabacteroides</taxon>
    </lineage>
</organism>
<dbReference type="InterPro" id="IPR013785">
    <property type="entry name" value="Aldolase_TIM"/>
</dbReference>
<dbReference type="Proteomes" id="UP000644010">
    <property type="component" value="Unassembled WGS sequence"/>
</dbReference>
<accession>A0ABR7E479</accession>
<keyword evidence="3" id="KW-1185">Reference proteome</keyword>
<proteinExistence type="predicted"/>
<reference evidence="2 3" key="1">
    <citation type="submission" date="2020-08" db="EMBL/GenBank/DDBJ databases">
        <title>Genome public.</title>
        <authorList>
            <person name="Liu C."/>
            <person name="Sun Q."/>
        </authorList>
    </citation>
    <scope>NUCLEOTIDE SEQUENCE [LARGE SCALE GENOMIC DNA]</scope>
    <source>
        <strain evidence="2 3">BX2</strain>
    </source>
</reference>
<evidence type="ECO:0000313" key="2">
    <source>
        <dbReference type="EMBL" id="MBC5644577.1"/>
    </source>
</evidence>